<name>A0A921K517_9LACO</name>
<feature type="domain" description="Transposase IS30-like HTH" evidence="1">
    <location>
        <begin position="11"/>
        <end position="54"/>
    </location>
</feature>
<dbReference type="Gene3D" id="1.10.10.60">
    <property type="entry name" value="Homeodomain-like"/>
    <property type="match status" value="1"/>
</dbReference>
<sequence length="101" mass="12033">MTQIDSDIPRHYHQLTSEQRGQIEALHDLNRSNTAIAGKLRCHRSTIGCELKRGRVLQRNSDYFLYHHYYGKTAQDKHEQRPLKCLNWHTPIEIFLLNLRH</sequence>
<dbReference type="AlphaFoldDB" id="A0A921K517"/>
<comment type="caution">
    <text evidence="2">The sequence shown here is derived from an EMBL/GenBank/DDBJ whole genome shotgun (WGS) entry which is preliminary data.</text>
</comment>
<accession>A0A921K517</accession>
<evidence type="ECO:0000313" key="2">
    <source>
        <dbReference type="EMBL" id="HJF09851.1"/>
    </source>
</evidence>
<gene>
    <name evidence="2" type="ORF">K8V23_03490</name>
</gene>
<dbReference type="Proteomes" id="UP000784793">
    <property type="component" value="Unassembled WGS sequence"/>
</dbReference>
<dbReference type="InterPro" id="IPR025246">
    <property type="entry name" value="IS30-like_HTH"/>
</dbReference>
<proteinExistence type="predicted"/>
<reference evidence="2" key="1">
    <citation type="journal article" date="2021" name="PeerJ">
        <title>Extensive microbial diversity within the chicken gut microbiome revealed by metagenomics and culture.</title>
        <authorList>
            <person name="Gilroy R."/>
            <person name="Ravi A."/>
            <person name="Getino M."/>
            <person name="Pursley I."/>
            <person name="Horton D.L."/>
            <person name="Alikhan N.F."/>
            <person name="Baker D."/>
            <person name="Gharbi K."/>
            <person name="Hall N."/>
            <person name="Watson M."/>
            <person name="Adriaenssens E.M."/>
            <person name="Foster-Nyarko E."/>
            <person name="Jarju S."/>
            <person name="Secka A."/>
            <person name="Antonio M."/>
            <person name="Oren A."/>
            <person name="Chaudhuri R.R."/>
            <person name="La Ragione R."/>
            <person name="Hildebrand F."/>
            <person name="Pallen M.J."/>
        </authorList>
    </citation>
    <scope>NUCLEOTIDE SEQUENCE</scope>
    <source>
        <strain evidence="2">CHK194-22301</strain>
    </source>
</reference>
<evidence type="ECO:0000313" key="3">
    <source>
        <dbReference type="Proteomes" id="UP000784793"/>
    </source>
</evidence>
<dbReference type="Pfam" id="PF13936">
    <property type="entry name" value="HTH_38"/>
    <property type="match status" value="1"/>
</dbReference>
<dbReference type="EMBL" id="DYXB01000054">
    <property type="protein sequence ID" value="HJF09851.1"/>
    <property type="molecule type" value="Genomic_DNA"/>
</dbReference>
<protein>
    <submittedName>
        <fullName evidence="2">Helix-turn-helix domain-containing protein</fullName>
    </submittedName>
</protein>
<reference evidence="2" key="2">
    <citation type="submission" date="2021-09" db="EMBL/GenBank/DDBJ databases">
        <authorList>
            <person name="Gilroy R."/>
        </authorList>
    </citation>
    <scope>NUCLEOTIDE SEQUENCE</scope>
    <source>
        <strain evidence="2">CHK194-22301</strain>
    </source>
</reference>
<organism evidence="2 3">
    <name type="scientific">Lactobacillus crispatus</name>
    <dbReference type="NCBI Taxonomy" id="47770"/>
    <lineage>
        <taxon>Bacteria</taxon>
        <taxon>Bacillati</taxon>
        <taxon>Bacillota</taxon>
        <taxon>Bacilli</taxon>
        <taxon>Lactobacillales</taxon>
        <taxon>Lactobacillaceae</taxon>
        <taxon>Lactobacillus</taxon>
    </lineage>
</organism>
<evidence type="ECO:0000259" key="1">
    <source>
        <dbReference type="Pfam" id="PF13936"/>
    </source>
</evidence>